<sequence>MTRDPQTPVRLGPIEILDLLIRLLIIGLFAIWAAITGPFRGSNGAKTYRQHIAHAILRHMCSLIPVRHVHTSTTKNSYETFASRRGFRPRTVTWGDDGQGHWLGDWKARHVLIWFHGGGYYSPAQPAYYEFLSSVLDTVRSTGHDFAIFVLSYTLAPHGQYPCQLRQGVEALEYILKSGDRIPSDVVIGGDSAGANLTLGILSHFSHPNEEIPKLHNFTSSLRGALMLSPWVSFDPNWPSVSTNRYKDCITVVPTTINQKWFLGTRERNNYNEPINAPYAWWREVKAQKMLYVAGEDEIMLDSQRMFGERLKAANEENTELVFIPGEAHVAPVLDLMMWDRTEFESGK</sequence>
<feature type="transmembrane region" description="Helical" evidence="2">
    <location>
        <begin position="20"/>
        <end position="39"/>
    </location>
</feature>
<dbReference type="PANTHER" id="PTHR48081:SF31">
    <property type="entry name" value="STERYL ACETYL HYDROLASE MUG81-RELATED"/>
    <property type="match status" value="1"/>
</dbReference>
<evidence type="ECO:0000313" key="4">
    <source>
        <dbReference type="EMBL" id="RJE27527.1"/>
    </source>
</evidence>
<evidence type="ECO:0000256" key="2">
    <source>
        <dbReference type="SAM" id="Phobius"/>
    </source>
</evidence>
<dbReference type="AlphaFoldDB" id="A0A3A3A1S5"/>
<keyword evidence="2" id="KW-0472">Membrane</keyword>
<dbReference type="Gene3D" id="3.40.50.1820">
    <property type="entry name" value="alpha/beta hydrolase"/>
    <property type="match status" value="1"/>
</dbReference>
<keyword evidence="2" id="KW-1133">Transmembrane helix</keyword>
<keyword evidence="5" id="KW-1185">Reference proteome</keyword>
<feature type="domain" description="Alpha/beta hydrolase fold-3" evidence="3">
    <location>
        <begin position="112"/>
        <end position="330"/>
    </location>
</feature>
<evidence type="ECO:0000259" key="3">
    <source>
        <dbReference type="Pfam" id="PF07859"/>
    </source>
</evidence>
<accession>A0A3A3A1S5</accession>
<dbReference type="GO" id="GO:0016787">
    <property type="term" value="F:hydrolase activity"/>
    <property type="evidence" value="ECO:0007669"/>
    <property type="project" value="UniProtKB-KW"/>
</dbReference>
<organism evidence="4 5">
    <name type="scientific">Aspergillus sclerotialis</name>
    <dbReference type="NCBI Taxonomy" id="2070753"/>
    <lineage>
        <taxon>Eukaryota</taxon>
        <taxon>Fungi</taxon>
        <taxon>Dikarya</taxon>
        <taxon>Ascomycota</taxon>
        <taxon>Pezizomycotina</taxon>
        <taxon>Eurotiomycetes</taxon>
        <taxon>Eurotiomycetidae</taxon>
        <taxon>Eurotiales</taxon>
        <taxon>Aspergillaceae</taxon>
        <taxon>Aspergillus</taxon>
        <taxon>Aspergillus subgen. Polypaecilum</taxon>
    </lineage>
</organism>
<protein>
    <recommendedName>
        <fullName evidence="3">Alpha/beta hydrolase fold-3 domain-containing protein</fullName>
    </recommendedName>
</protein>
<keyword evidence="2" id="KW-0812">Transmembrane</keyword>
<dbReference type="PANTHER" id="PTHR48081">
    <property type="entry name" value="AB HYDROLASE SUPERFAMILY PROTEIN C4A8.06C"/>
    <property type="match status" value="1"/>
</dbReference>
<gene>
    <name evidence="4" type="ORF">PHISCL_00113</name>
</gene>
<evidence type="ECO:0000256" key="1">
    <source>
        <dbReference type="ARBA" id="ARBA00022801"/>
    </source>
</evidence>
<dbReference type="InterPro" id="IPR050300">
    <property type="entry name" value="GDXG_lipolytic_enzyme"/>
</dbReference>
<dbReference type="InterPro" id="IPR013094">
    <property type="entry name" value="AB_hydrolase_3"/>
</dbReference>
<keyword evidence="1" id="KW-0378">Hydrolase</keyword>
<reference evidence="5" key="1">
    <citation type="submission" date="2017-02" db="EMBL/GenBank/DDBJ databases">
        <authorList>
            <person name="Tafer H."/>
            <person name="Lopandic K."/>
        </authorList>
    </citation>
    <scope>NUCLEOTIDE SEQUENCE [LARGE SCALE GENOMIC DNA]</scope>
    <source>
        <strain evidence="5">CBS 366.77</strain>
    </source>
</reference>
<dbReference type="EMBL" id="MVGC01000002">
    <property type="protein sequence ID" value="RJE27527.1"/>
    <property type="molecule type" value="Genomic_DNA"/>
</dbReference>
<dbReference type="SUPFAM" id="SSF53474">
    <property type="entry name" value="alpha/beta-Hydrolases"/>
    <property type="match status" value="1"/>
</dbReference>
<name>A0A3A3A1S5_9EURO</name>
<dbReference type="InterPro" id="IPR029058">
    <property type="entry name" value="AB_hydrolase_fold"/>
</dbReference>
<dbReference type="Proteomes" id="UP000266188">
    <property type="component" value="Unassembled WGS sequence"/>
</dbReference>
<dbReference type="OrthoDB" id="2152029at2759"/>
<dbReference type="STRING" id="2070753.A0A3A3A1S5"/>
<dbReference type="Pfam" id="PF07859">
    <property type="entry name" value="Abhydrolase_3"/>
    <property type="match status" value="1"/>
</dbReference>
<evidence type="ECO:0000313" key="5">
    <source>
        <dbReference type="Proteomes" id="UP000266188"/>
    </source>
</evidence>
<comment type="caution">
    <text evidence="4">The sequence shown here is derived from an EMBL/GenBank/DDBJ whole genome shotgun (WGS) entry which is preliminary data.</text>
</comment>
<proteinExistence type="predicted"/>